<sequence>MPAKVQAFGEKRSWIGVIVGKRCIFAGIAVK</sequence>
<dbReference type="EMBL" id="JAVDSB010000006">
    <property type="protein sequence ID" value="MDR6552559.1"/>
    <property type="molecule type" value="Genomic_DNA"/>
</dbReference>
<accession>A0ABU1NZ32</accession>
<gene>
    <name evidence="1" type="ORF">J2736_003765</name>
</gene>
<organism evidence="1 2">
    <name type="scientific">Paenibacillus qinlingensis</name>
    <dbReference type="NCBI Taxonomy" id="1837343"/>
    <lineage>
        <taxon>Bacteria</taxon>
        <taxon>Bacillati</taxon>
        <taxon>Bacillota</taxon>
        <taxon>Bacilli</taxon>
        <taxon>Bacillales</taxon>
        <taxon>Paenibacillaceae</taxon>
        <taxon>Paenibacillus</taxon>
    </lineage>
</organism>
<name>A0ABU1NZ32_9BACL</name>
<keyword evidence="2" id="KW-1185">Reference proteome</keyword>
<proteinExistence type="predicted"/>
<reference evidence="1 2" key="1">
    <citation type="submission" date="2023-07" db="EMBL/GenBank/DDBJ databases">
        <title>Sorghum-associated microbial communities from plants grown in Nebraska, USA.</title>
        <authorList>
            <person name="Schachtman D."/>
        </authorList>
    </citation>
    <scope>NUCLEOTIDE SEQUENCE [LARGE SCALE GENOMIC DNA]</scope>
    <source>
        <strain evidence="1 2">CC258</strain>
    </source>
</reference>
<evidence type="ECO:0000313" key="1">
    <source>
        <dbReference type="EMBL" id="MDR6552559.1"/>
    </source>
</evidence>
<comment type="caution">
    <text evidence="1">The sequence shown here is derived from an EMBL/GenBank/DDBJ whole genome shotgun (WGS) entry which is preliminary data.</text>
</comment>
<protein>
    <submittedName>
        <fullName evidence="1">Uncharacterized protein</fullName>
    </submittedName>
</protein>
<evidence type="ECO:0000313" key="2">
    <source>
        <dbReference type="Proteomes" id="UP001267290"/>
    </source>
</evidence>
<dbReference type="Proteomes" id="UP001267290">
    <property type="component" value="Unassembled WGS sequence"/>
</dbReference>